<evidence type="ECO:0000313" key="1">
    <source>
        <dbReference type="EMBL" id="GAG53267.1"/>
    </source>
</evidence>
<proteinExistence type="predicted"/>
<protein>
    <recommendedName>
        <fullName evidence="2">VOC domain-containing protein</fullName>
    </recommendedName>
</protein>
<reference evidence="1" key="1">
    <citation type="journal article" date="2014" name="Front. Microbiol.">
        <title>High frequency of phylogenetically diverse reductive dehalogenase-homologous genes in deep subseafloor sedimentary metagenomes.</title>
        <authorList>
            <person name="Kawai M."/>
            <person name="Futagami T."/>
            <person name="Toyoda A."/>
            <person name="Takaki Y."/>
            <person name="Nishi S."/>
            <person name="Hori S."/>
            <person name="Arai W."/>
            <person name="Tsubouchi T."/>
            <person name="Morono Y."/>
            <person name="Uchiyama I."/>
            <person name="Ito T."/>
            <person name="Fujiyama A."/>
            <person name="Inagaki F."/>
            <person name="Takami H."/>
        </authorList>
    </citation>
    <scope>NUCLEOTIDE SEQUENCE</scope>
    <source>
        <strain evidence="1">Expedition CK06-06</strain>
    </source>
</reference>
<comment type="caution">
    <text evidence="1">The sequence shown here is derived from an EMBL/GenBank/DDBJ whole genome shotgun (WGS) entry which is preliminary data.</text>
</comment>
<dbReference type="EMBL" id="BARS01051110">
    <property type="protein sequence ID" value="GAG53267.1"/>
    <property type="molecule type" value="Genomic_DNA"/>
</dbReference>
<organism evidence="1">
    <name type="scientific">marine sediment metagenome</name>
    <dbReference type="NCBI Taxonomy" id="412755"/>
    <lineage>
        <taxon>unclassified sequences</taxon>
        <taxon>metagenomes</taxon>
        <taxon>ecological metagenomes</taxon>
    </lineage>
</organism>
<dbReference type="Gene3D" id="3.10.180.10">
    <property type="entry name" value="2,3-Dihydroxybiphenyl 1,2-Dioxygenase, domain 1"/>
    <property type="match status" value="1"/>
</dbReference>
<dbReference type="InterPro" id="IPR029068">
    <property type="entry name" value="Glyas_Bleomycin-R_OHBP_Dase"/>
</dbReference>
<dbReference type="AlphaFoldDB" id="X0Z4B7"/>
<accession>X0Z4B7</accession>
<evidence type="ECO:0008006" key="2">
    <source>
        <dbReference type="Google" id="ProtNLM"/>
    </source>
</evidence>
<dbReference type="SUPFAM" id="SSF54593">
    <property type="entry name" value="Glyoxalase/Bleomycin resistance protein/Dihydroxybiphenyl dioxygenase"/>
    <property type="match status" value="1"/>
</dbReference>
<feature type="non-terminal residue" evidence="1">
    <location>
        <position position="37"/>
    </location>
</feature>
<gene>
    <name evidence="1" type="ORF">S01H1_76182</name>
</gene>
<sequence>MEENWRFHHVAVIVRDMDEAVEYYQSLGIGTFQPEFM</sequence>
<name>X0Z4B7_9ZZZZ</name>